<feature type="compositionally biased region" description="Low complexity" evidence="2">
    <location>
        <begin position="1271"/>
        <end position="1290"/>
    </location>
</feature>
<feature type="compositionally biased region" description="Basic and acidic residues" evidence="2">
    <location>
        <begin position="1054"/>
        <end position="1081"/>
    </location>
</feature>
<dbReference type="EMBL" id="NMPR01000029">
    <property type="protein sequence ID" value="KAA8633997.1"/>
    <property type="molecule type" value="Genomic_DNA"/>
</dbReference>
<feature type="region of interest" description="Disordered" evidence="2">
    <location>
        <begin position="987"/>
        <end position="1334"/>
    </location>
</feature>
<name>A0A8S8ZT29_SORMA</name>
<dbReference type="Proteomes" id="UP000433876">
    <property type="component" value="Unassembled WGS sequence"/>
</dbReference>
<feature type="compositionally biased region" description="Polar residues" evidence="2">
    <location>
        <begin position="1197"/>
        <end position="1215"/>
    </location>
</feature>
<feature type="region of interest" description="Disordered" evidence="2">
    <location>
        <begin position="502"/>
        <end position="559"/>
    </location>
</feature>
<feature type="compositionally biased region" description="Polar residues" evidence="2">
    <location>
        <begin position="1390"/>
        <end position="1409"/>
    </location>
</feature>
<evidence type="ECO:0000256" key="2">
    <source>
        <dbReference type="SAM" id="MobiDB-lite"/>
    </source>
</evidence>
<feature type="coiled-coil region" evidence="1">
    <location>
        <begin position="835"/>
        <end position="873"/>
    </location>
</feature>
<feature type="compositionally biased region" description="Basic and acidic residues" evidence="2">
    <location>
        <begin position="1004"/>
        <end position="1035"/>
    </location>
</feature>
<feature type="compositionally biased region" description="Pro residues" evidence="2">
    <location>
        <begin position="540"/>
        <end position="557"/>
    </location>
</feature>
<evidence type="ECO:0000256" key="1">
    <source>
        <dbReference type="SAM" id="Coils"/>
    </source>
</evidence>
<feature type="compositionally biased region" description="Basic and acidic residues" evidence="2">
    <location>
        <begin position="517"/>
        <end position="530"/>
    </location>
</feature>
<evidence type="ECO:0000313" key="4">
    <source>
        <dbReference type="Proteomes" id="UP000433876"/>
    </source>
</evidence>
<feature type="compositionally biased region" description="Low complexity" evidence="2">
    <location>
        <begin position="1118"/>
        <end position="1128"/>
    </location>
</feature>
<reference evidence="3 4" key="1">
    <citation type="submission" date="2017-07" db="EMBL/GenBank/DDBJ databases">
        <title>Genome sequence of the Sordaria macrospora wild type strain R19027.</title>
        <authorList>
            <person name="Nowrousian M."/>
            <person name="Teichert I."/>
            <person name="Kueck U."/>
        </authorList>
    </citation>
    <scope>NUCLEOTIDE SEQUENCE [LARGE SCALE GENOMIC DNA]</scope>
    <source>
        <strain evidence="3 4">R19027</strain>
        <tissue evidence="3">Mycelium</tissue>
    </source>
</reference>
<dbReference type="OMA" id="HWRAPLN"/>
<protein>
    <submittedName>
        <fullName evidence="3">Uncharacterized protein</fullName>
    </submittedName>
</protein>
<dbReference type="VEuPathDB" id="FungiDB:SMAC_09164"/>
<feature type="compositionally biased region" description="Low complexity" evidence="2">
    <location>
        <begin position="1086"/>
        <end position="1111"/>
    </location>
</feature>
<feature type="compositionally biased region" description="Polar residues" evidence="2">
    <location>
        <begin position="1225"/>
        <end position="1244"/>
    </location>
</feature>
<sequence length="1488" mass="166617">MPPKQAAEESQAGSGSGSGAGTPTSATSQAPSYTQEEKIEKLWYQKRNARHREIITDLIYYDELKTIRRKEPILNPEDAAAPVVTVKIWERPEAVMDPKIGIIGDDDDQEGFKVRPLPFKKTAVVSGVDDKTEASITPGSKRKASVLDAEPVRLISHHNFTGIRKELGYRRSIDYHFRLYKLAATTNFVDRYRKGDPPVPIADPDLATMLGDWDWSRYFKNHRREYRNAETPPAVLYKGFPMVEKVVFVMHPNKWEDDYNHGKTMDEGHCYWASIALLIYGSASFWLLVKAEHLWYLETTLNNRYHPRHDFYKRMMKTKFKSKAFGPKEGGVMMQGEFNLWEALHIPGLWMNHDPCYLTADLYQVFLVLYKYGSEKAKWFNKVYDMKTFGAYNSRHIFLCYAYENHYRPMLPNNYLSYEFRLPRLTLESTKMYKLLTAEHNRPDDGVSHHWRAPLNSLPSSLSLPRNSYHGVTESHIYRVVGYEDPLRPVINIDDDPIVIHVDDDNHVSNPPSTKRAKVDKTTSKTEVAEATKPVTSTPAPAPAPKPTTPTPAPKPTTPVNYTTRYVSLSSPTTNATTTDNTVLPGRILKRLPSLNVPRPIQPPIPNCPVVIPPVGRAFEALCGELDEAESQTNSTALITRGPFGLTAFFSRPPPDLTKLDTYFPHYNRQLLDSFYVWLIQPENIVKPLPQLLDALEVGNQKHEQAKNPALAIRSLLGLTADIAAVVTLLTRYDFRLLLEFYAYEMKIENKMGKSSAQLLDELEDGHKRWTNDITAPRHSGVHPGIIYTLEMMLGRYDPVLLADMQEWAKLAMSASAQEGQAQDLGPGKEMEWSNARLVQLLEEEYQRREEMKRAELEKKEAERRLKDQLEQQDRELAYHRALEDRYFREQFWSKMDTMEVEMTGEPRRLSLNAMDLDEPDNPFGAPRSPVEGTVPMDMGPEIDMDDMDMGADSETDERRAREKYMDEAKLKVKDVTKKENYADLFISSRKPKVSGLAEDEKNDFDLDKMKAERRAQQAEKKRREHERLRREQGKTAEQAKAPVGETANQKAARQLEEIWRARKENEERERRKAAEIERQGRGRSRAGSASSGSHQRAGSSSRTRAPSTTGRPRRSSTSRTQAPSTPSRKGDEKKLGMENIVDENPMALVLARPKPPTLKLRPATPPNSATGTTAGGDDPFGPAAPKDSAKLDPKRTGSSSFSFAGRNIPTTAENQPVKPMQRFDPNTATRHSNFNPNVSTSNAAAAVPKGNTFNPSFNPNPRGPSRPSQPSHSPGSGARSASSGRPRAGSGSGSGAGARLGRSRANSGSGSGSPTRVGRKRGNSNPRMGMGMPVVTKETIKKGFEHKNVNLNPMTLPIGQGQSQGWGGFGNLGTSPGAGTNAMDISPGDRTTSMSPEKQRQKPPSVSSRGRVDKSAMSGMGRQKVARAPWLSDVQEVTEEGLYDDIEGEQGKKIKVEVQGQGEKDVIDGSLRIEELGDDDEDFYVDA</sequence>
<comment type="caution">
    <text evidence="3">The sequence shown here is derived from an EMBL/GenBank/DDBJ whole genome shotgun (WGS) entry which is preliminary data.</text>
</comment>
<evidence type="ECO:0000313" key="3">
    <source>
        <dbReference type="EMBL" id="KAA8633997.1"/>
    </source>
</evidence>
<dbReference type="PANTHER" id="PTHR23202">
    <property type="entry name" value="WASP INTERACTING PROTEIN-RELATED"/>
    <property type="match status" value="1"/>
</dbReference>
<organism evidence="3 4">
    <name type="scientific">Sordaria macrospora</name>
    <dbReference type="NCBI Taxonomy" id="5147"/>
    <lineage>
        <taxon>Eukaryota</taxon>
        <taxon>Fungi</taxon>
        <taxon>Dikarya</taxon>
        <taxon>Ascomycota</taxon>
        <taxon>Pezizomycotina</taxon>
        <taxon>Sordariomycetes</taxon>
        <taxon>Sordariomycetidae</taxon>
        <taxon>Sordariales</taxon>
        <taxon>Sordariaceae</taxon>
        <taxon>Sordaria</taxon>
    </lineage>
</organism>
<feature type="region of interest" description="Disordered" evidence="2">
    <location>
        <begin position="1"/>
        <end position="36"/>
    </location>
</feature>
<accession>A0A8S8ZT29</accession>
<feature type="region of interest" description="Disordered" evidence="2">
    <location>
        <begin position="1377"/>
        <end position="1435"/>
    </location>
</feature>
<dbReference type="PANTHER" id="PTHR23202:SF124">
    <property type="entry name" value="C2H2-TYPE DOMAIN-CONTAINING PROTEIN-RELATED"/>
    <property type="match status" value="1"/>
</dbReference>
<feature type="compositionally biased region" description="Low complexity" evidence="2">
    <location>
        <begin position="21"/>
        <end position="32"/>
    </location>
</feature>
<proteinExistence type="predicted"/>
<keyword evidence="1" id="KW-0175">Coiled coil</keyword>
<feature type="compositionally biased region" description="Low complexity" evidence="2">
    <location>
        <begin position="1300"/>
        <end position="1315"/>
    </location>
</feature>
<gene>
    <name evidence="3" type="ORF">SMACR_09164</name>
</gene>